<organism evidence="3 4">
    <name type="scientific">Bizionia sediminis</name>
    <dbReference type="NCBI Taxonomy" id="1737064"/>
    <lineage>
        <taxon>Bacteria</taxon>
        <taxon>Pseudomonadati</taxon>
        <taxon>Bacteroidota</taxon>
        <taxon>Flavobacteriia</taxon>
        <taxon>Flavobacteriales</taxon>
        <taxon>Flavobacteriaceae</taxon>
        <taxon>Bizionia</taxon>
    </lineage>
</organism>
<dbReference type="RefSeq" id="WP_376893352.1">
    <property type="nucleotide sequence ID" value="NZ_JBHULS010000003.1"/>
</dbReference>
<evidence type="ECO:0000313" key="4">
    <source>
        <dbReference type="Proteomes" id="UP001597472"/>
    </source>
</evidence>
<reference evidence="4" key="1">
    <citation type="journal article" date="2019" name="Int. J. Syst. Evol. Microbiol.">
        <title>The Global Catalogue of Microorganisms (GCM) 10K type strain sequencing project: providing services to taxonomists for standard genome sequencing and annotation.</title>
        <authorList>
            <consortium name="The Broad Institute Genomics Platform"/>
            <consortium name="The Broad Institute Genome Sequencing Center for Infectious Disease"/>
            <person name="Wu L."/>
            <person name="Ma J."/>
        </authorList>
    </citation>
    <scope>NUCLEOTIDE SEQUENCE [LARGE SCALE GENOMIC DNA]</scope>
    <source>
        <strain evidence="4">KCTC 42587</strain>
    </source>
</reference>
<dbReference type="Pfam" id="PF14771">
    <property type="entry name" value="DUF4476"/>
    <property type="match status" value="1"/>
</dbReference>
<evidence type="ECO:0000256" key="1">
    <source>
        <dbReference type="SAM" id="SignalP"/>
    </source>
</evidence>
<feature type="domain" description="DUF4476" evidence="2">
    <location>
        <begin position="205"/>
        <end position="294"/>
    </location>
</feature>
<dbReference type="Proteomes" id="UP001597472">
    <property type="component" value="Unassembled WGS sequence"/>
</dbReference>
<evidence type="ECO:0000313" key="3">
    <source>
        <dbReference type="EMBL" id="MFD2551826.1"/>
    </source>
</evidence>
<accession>A0ABW5KWC0</accession>
<dbReference type="InterPro" id="IPR028011">
    <property type="entry name" value="DUF4476"/>
</dbReference>
<proteinExistence type="predicted"/>
<protein>
    <submittedName>
        <fullName evidence="3">DUF4476 domain-containing protein</fullName>
    </submittedName>
</protein>
<comment type="caution">
    <text evidence="3">The sequence shown here is derived from an EMBL/GenBank/DDBJ whole genome shotgun (WGS) entry which is preliminary data.</text>
</comment>
<sequence length="299" mass="32957">MYKITLLFMLLASTLSSFAQTSRLTIFSEDAEPFYLFLNSIRQNESAVVNIAVDYLPNDYYDVKVVFANQNLPQIQKKYLATVDVDGAHGEFVYKIKNGRKGRKLRFFSFTPFQAVLPPPNNVAVIPFNAVPLPPIHVTTQTTTTTTTNGGGGINIGVQTHANTIGMGVQVNTGNTNTTTTQTTTTTISTLPNSTVTATPDCYAMSVTDFNGALKAIENKSFSDSKLALAKQITRGSCLTAAQIAAITKLFDFESTKLEYAKFAYAYCYNPENYWKINEAFDFDSSTETLNQYIESLGY</sequence>
<keyword evidence="1" id="KW-0732">Signal</keyword>
<gene>
    <name evidence="3" type="ORF">ACFSQP_08360</name>
</gene>
<feature type="signal peptide" evidence="1">
    <location>
        <begin position="1"/>
        <end position="19"/>
    </location>
</feature>
<keyword evidence="4" id="KW-1185">Reference proteome</keyword>
<dbReference type="EMBL" id="JBHULS010000003">
    <property type="protein sequence ID" value="MFD2551826.1"/>
    <property type="molecule type" value="Genomic_DNA"/>
</dbReference>
<feature type="chain" id="PRO_5045300838" evidence="1">
    <location>
        <begin position="20"/>
        <end position="299"/>
    </location>
</feature>
<name>A0ABW5KWC0_9FLAO</name>
<evidence type="ECO:0000259" key="2">
    <source>
        <dbReference type="Pfam" id="PF14771"/>
    </source>
</evidence>